<dbReference type="PROSITE" id="PS00104">
    <property type="entry name" value="EPSP_SYNTHASE_1"/>
    <property type="match status" value="1"/>
</dbReference>
<keyword evidence="5 8" id="KW-0808">Transferase</keyword>
<dbReference type="HAMAP" id="MF_00210">
    <property type="entry name" value="EPSP_synth"/>
    <property type="match status" value="1"/>
</dbReference>
<dbReference type="InterPro" id="IPR023193">
    <property type="entry name" value="EPSP_synthase_CS"/>
</dbReference>
<gene>
    <name evidence="8 10" type="primary">aroA</name>
    <name evidence="10" type="ORF">C1I89_23705</name>
</gene>
<dbReference type="EMBL" id="POQS01000006">
    <property type="protein sequence ID" value="PND31814.1"/>
    <property type="molecule type" value="Genomic_DNA"/>
</dbReference>
<evidence type="ECO:0000256" key="6">
    <source>
        <dbReference type="ARBA" id="ARBA00023141"/>
    </source>
</evidence>
<dbReference type="InterPro" id="IPR006264">
    <property type="entry name" value="EPSP_synthase"/>
</dbReference>
<evidence type="ECO:0000256" key="8">
    <source>
        <dbReference type="HAMAP-Rule" id="MF_00210"/>
    </source>
</evidence>
<feature type="binding site" evidence="8">
    <location>
        <position position="96"/>
    </location>
    <ligand>
        <name>phosphoenolpyruvate</name>
        <dbReference type="ChEBI" id="CHEBI:58702"/>
    </ligand>
</feature>
<feature type="binding site" evidence="8">
    <location>
        <position position="171"/>
    </location>
    <ligand>
        <name>3-phosphoshikimate</name>
        <dbReference type="ChEBI" id="CHEBI:145989"/>
    </ligand>
</feature>
<accession>A0A2N8KED5</accession>
<feature type="binding site" evidence="8">
    <location>
        <position position="25"/>
    </location>
    <ligand>
        <name>3-phosphoshikimate</name>
        <dbReference type="ChEBI" id="CHEBI:145989"/>
    </ligand>
</feature>
<dbReference type="Pfam" id="PF00275">
    <property type="entry name" value="EPSP_synthase"/>
    <property type="match status" value="1"/>
</dbReference>
<feature type="binding site" evidence="8">
    <location>
        <position position="425"/>
    </location>
    <ligand>
        <name>phosphoenolpyruvate</name>
        <dbReference type="ChEBI" id="CHEBI:58702"/>
    </ligand>
</feature>
<comment type="pathway">
    <text evidence="1 8">Metabolic intermediate biosynthesis; chorismate biosynthesis; chorismate from D-erythrose 4-phosphate and phosphoenolpyruvate: step 6/7.</text>
</comment>
<keyword evidence="6 8" id="KW-0057">Aromatic amino acid biosynthesis</keyword>
<sequence length="440" mass="46230">MGALPYLDLPRVRQARGEVALPGSKSISNRVLLLAAIAEGGTAITGLLDSDDTRVMLAALRQLGVQVSDLDAGRVTVQGVPRFPVESADLFMGNAGTAIRPLTAALALMGGDYRLSGVPRMHERPIGDLVDALNALGARIDYLGQPGYPPLRIGRGEIAGDAVARVQGSVSSQFLTALLMAAPLQARASGKPVAIEVIGELISKPYIEITLNLMARFGVQVRREGWSRFVIEAGASYRSPGQIAVEGDASTASYFMALGAIGGGPLRVTGVGADSIQGDVAFADTLAGMGAQVSYGPGWIEVSGARVAQGERLKAFDTDFNLIPDAAMTAAALALYADGPCRLRNIGSWRVKETDRIHAMQTELAKLGAQVESGPDWLRVTPPAADGWRDAHIGTWDDHRMAMCFSLAAFGPAAVRILDPGCVSKTFPGYFDVYAGLVAA</sequence>
<dbReference type="FunFam" id="3.65.10.10:FF:000005">
    <property type="entry name" value="3-phosphoshikimate 1-carboxyvinyltransferase"/>
    <property type="match status" value="1"/>
</dbReference>
<dbReference type="GO" id="GO:0009423">
    <property type="term" value="P:chorismate biosynthetic process"/>
    <property type="evidence" value="ECO:0007669"/>
    <property type="project" value="UniProtKB-UniRule"/>
</dbReference>
<evidence type="ECO:0000256" key="2">
    <source>
        <dbReference type="ARBA" id="ARBA00009948"/>
    </source>
</evidence>
<comment type="caution">
    <text evidence="8">Lacks conserved residue(s) required for the propagation of feature annotation.</text>
</comment>
<dbReference type="Gene3D" id="3.65.10.10">
    <property type="entry name" value="Enolpyruvate transferase domain"/>
    <property type="match status" value="2"/>
</dbReference>
<dbReference type="PANTHER" id="PTHR21090:SF5">
    <property type="entry name" value="PENTAFUNCTIONAL AROM POLYPEPTIDE"/>
    <property type="match status" value="1"/>
</dbReference>
<evidence type="ECO:0000256" key="7">
    <source>
        <dbReference type="ARBA" id="ARBA00044633"/>
    </source>
</evidence>
<feature type="binding site" evidence="8">
    <location>
        <position position="356"/>
    </location>
    <ligand>
        <name>phosphoenolpyruvate</name>
        <dbReference type="ChEBI" id="CHEBI:58702"/>
    </ligand>
</feature>
<feature type="binding site" evidence="8">
    <location>
        <position position="25"/>
    </location>
    <ligand>
        <name>phosphoenolpyruvate</name>
        <dbReference type="ChEBI" id="CHEBI:58702"/>
    </ligand>
</feature>
<comment type="subunit">
    <text evidence="8">Monomer.</text>
</comment>
<keyword evidence="4 8" id="KW-0028">Amino-acid biosynthesis</keyword>
<comment type="catalytic activity">
    <reaction evidence="7">
        <text>3-phosphoshikimate + phosphoenolpyruvate = 5-O-(1-carboxyvinyl)-3-phosphoshikimate + phosphate</text>
        <dbReference type="Rhea" id="RHEA:21256"/>
        <dbReference type="ChEBI" id="CHEBI:43474"/>
        <dbReference type="ChEBI" id="CHEBI:57701"/>
        <dbReference type="ChEBI" id="CHEBI:58702"/>
        <dbReference type="ChEBI" id="CHEBI:145989"/>
        <dbReference type="EC" id="2.5.1.19"/>
    </reaction>
    <physiologicalReaction direction="left-to-right" evidence="7">
        <dbReference type="Rhea" id="RHEA:21257"/>
    </physiologicalReaction>
</comment>
<dbReference type="PANTHER" id="PTHR21090">
    <property type="entry name" value="AROM/DEHYDROQUINATE SYNTHASE"/>
    <property type="match status" value="1"/>
</dbReference>
<evidence type="ECO:0000313" key="10">
    <source>
        <dbReference type="EMBL" id="PND31814.1"/>
    </source>
</evidence>
<feature type="domain" description="Enolpyruvate transferase" evidence="9">
    <location>
        <begin position="15"/>
        <end position="433"/>
    </location>
</feature>
<dbReference type="InterPro" id="IPR001986">
    <property type="entry name" value="Enolpyruvate_Tfrase_dom"/>
</dbReference>
<feature type="binding site" evidence="8">
    <location>
        <position position="124"/>
    </location>
    <ligand>
        <name>phosphoenolpyruvate</name>
        <dbReference type="ChEBI" id="CHEBI:58702"/>
    </ligand>
</feature>
<comment type="function">
    <text evidence="8">Catalyzes the transfer of the enolpyruvyl moiety of phosphoenolpyruvate (PEP) to the 5-hydroxyl of shikimate-3-phosphate (S3P) to produce enolpyruvyl shikimate-3-phosphate and inorganic phosphate.</text>
</comment>
<protein>
    <recommendedName>
        <fullName evidence="8">3-phosphoshikimate 1-carboxyvinyltransferase</fullName>
        <ecNumber evidence="8">2.5.1.19</ecNumber>
    </recommendedName>
    <alternativeName>
        <fullName evidence="8">5-enolpyruvylshikimate-3-phosphate synthase</fullName>
        <shortName evidence="8">EPSP synthase</shortName>
        <shortName evidence="8">EPSPS</shortName>
    </alternativeName>
</protein>
<keyword evidence="3 8" id="KW-0963">Cytoplasm</keyword>
<feature type="binding site" evidence="8">
    <location>
        <position position="203"/>
    </location>
    <ligand>
        <name>3-phosphoshikimate</name>
        <dbReference type="ChEBI" id="CHEBI:145989"/>
    </ligand>
</feature>
<dbReference type="GO" id="GO:0009073">
    <property type="term" value="P:aromatic amino acid family biosynthetic process"/>
    <property type="evidence" value="ECO:0007669"/>
    <property type="project" value="UniProtKB-KW"/>
</dbReference>
<evidence type="ECO:0000313" key="11">
    <source>
        <dbReference type="Proteomes" id="UP000235994"/>
    </source>
</evidence>
<dbReference type="CDD" id="cd01556">
    <property type="entry name" value="EPSP_synthase"/>
    <property type="match status" value="1"/>
</dbReference>
<feature type="binding site" evidence="8">
    <location>
        <position position="173"/>
    </location>
    <ligand>
        <name>3-phosphoshikimate</name>
        <dbReference type="ChEBI" id="CHEBI:145989"/>
    </ligand>
</feature>
<dbReference type="GO" id="GO:0005737">
    <property type="term" value="C:cytoplasm"/>
    <property type="evidence" value="ECO:0007669"/>
    <property type="project" value="UniProtKB-SubCell"/>
</dbReference>
<dbReference type="PIRSF" id="PIRSF000505">
    <property type="entry name" value="EPSPS"/>
    <property type="match status" value="1"/>
</dbReference>
<dbReference type="GO" id="GO:0008652">
    <property type="term" value="P:amino acid biosynthetic process"/>
    <property type="evidence" value="ECO:0007669"/>
    <property type="project" value="UniProtKB-KW"/>
</dbReference>
<dbReference type="GO" id="GO:0003866">
    <property type="term" value="F:3-phosphoshikimate 1-carboxyvinyltransferase activity"/>
    <property type="evidence" value="ECO:0007669"/>
    <property type="project" value="UniProtKB-UniRule"/>
</dbReference>
<evidence type="ECO:0000259" key="9">
    <source>
        <dbReference type="Pfam" id="PF00275"/>
    </source>
</evidence>
<comment type="caution">
    <text evidence="10">The sequence shown here is derived from an EMBL/GenBank/DDBJ whole genome shotgun (WGS) entry which is preliminary data.</text>
</comment>
<evidence type="ECO:0000256" key="5">
    <source>
        <dbReference type="ARBA" id="ARBA00022679"/>
    </source>
</evidence>
<comment type="similarity">
    <text evidence="2 8">Belongs to the EPSP synthase family.</text>
</comment>
<dbReference type="InterPro" id="IPR013792">
    <property type="entry name" value="RNA3'P_cycl/enolpyr_Trfase_a/b"/>
</dbReference>
<organism evidence="10 11">
    <name type="scientific">Achromobacter pulmonis</name>
    <dbReference type="NCBI Taxonomy" id="1389932"/>
    <lineage>
        <taxon>Bacteria</taxon>
        <taxon>Pseudomonadati</taxon>
        <taxon>Pseudomonadota</taxon>
        <taxon>Betaproteobacteria</taxon>
        <taxon>Burkholderiales</taxon>
        <taxon>Alcaligenaceae</taxon>
        <taxon>Achromobacter</taxon>
    </lineage>
</organism>
<feature type="binding site" evidence="8">
    <location>
        <position position="30"/>
    </location>
    <ligand>
        <name>3-phosphoshikimate</name>
        <dbReference type="ChEBI" id="CHEBI:145989"/>
    </ligand>
</feature>
<feature type="binding site" evidence="8">
    <location>
        <position position="173"/>
    </location>
    <ligand>
        <name>phosphoenolpyruvate</name>
        <dbReference type="ChEBI" id="CHEBI:58702"/>
    </ligand>
</feature>
<keyword evidence="11" id="KW-1185">Reference proteome</keyword>
<evidence type="ECO:0000256" key="3">
    <source>
        <dbReference type="ARBA" id="ARBA00022490"/>
    </source>
</evidence>
<feature type="binding site" evidence="8">
    <location>
        <position position="400"/>
    </location>
    <ligand>
        <name>phosphoenolpyruvate</name>
        <dbReference type="ChEBI" id="CHEBI:58702"/>
    </ligand>
</feature>
<dbReference type="UniPathway" id="UPA00053">
    <property type="reaction ID" value="UER00089"/>
</dbReference>
<dbReference type="SUPFAM" id="SSF55205">
    <property type="entry name" value="EPT/RTPC-like"/>
    <property type="match status" value="1"/>
</dbReference>
<feature type="binding site" evidence="8">
    <location>
        <position position="325"/>
    </location>
    <ligand>
        <name>3-phosphoshikimate</name>
        <dbReference type="ChEBI" id="CHEBI:145989"/>
    </ligand>
</feature>
<dbReference type="Proteomes" id="UP000235994">
    <property type="component" value="Unassembled WGS sequence"/>
</dbReference>
<feature type="binding site" evidence="8">
    <location>
        <position position="172"/>
    </location>
    <ligand>
        <name>3-phosphoshikimate</name>
        <dbReference type="ChEBI" id="CHEBI:145989"/>
    </ligand>
</feature>
<dbReference type="InterPro" id="IPR036968">
    <property type="entry name" value="Enolpyruvate_Tfrase_sf"/>
</dbReference>
<reference evidence="10 11" key="1">
    <citation type="submission" date="2018-01" db="EMBL/GenBank/DDBJ databases">
        <title>The draft genome of an aniline degradation strain ANB-1.</title>
        <authorList>
            <person name="Zhang L."/>
            <person name="Jiang J."/>
        </authorList>
    </citation>
    <scope>NUCLEOTIDE SEQUENCE [LARGE SCALE GENOMIC DNA]</scope>
    <source>
        <strain evidence="10 11">ANB-1</strain>
    </source>
</reference>
<dbReference type="NCBIfam" id="TIGR01356">
    <property type="entry name" value="aroA"/>
    <property type="match status" value="1"/>
</dbReference>
<proteinExistence type="inferred from homology"/>
<comment type="subcellular location">
    <subcellularLocation>
        <location evidence="8">Cytoplasm</location>
    </subcellularLocation>
</comment>
<name>A0A2N8KED5_9BURK</name>
<feature type="binding site" evidence="8">
    <location>
        <position position="26"/>
    </location>
    <ligand>
        <name>3-phosphoshikimate</name>
        <dbReference type="ChEBI" id="CHEBI:145989"/>
    </ligand>
</feature>
<evidence type="ECO:0000256" key="1">
    <source>
        <dbReference type="ARBA" id="ARBA00004811"/>
    </source>
</evidence>
<feature type="active site" description="Proton acceptor" evidence="8">
    <location>
        <position position="325"/>
    </location>
</feature>
<dbReference type="AlphaFoldDB" id="A0A2N8KED5"/>
<dbReference type="EC" id="2.5.1.19" evidence="8"/>
<evidence type="ECO:0000256" key="4">
    <source>
        <dbReference type="ARBA" id="ARBA00022605"/>
    </source>
</evidence>
<dbReference type="RefSeq" id="WP_102774888.1">
    <property type="nucleotide sequence ID" value="NZ_POQS01000006.1"/>
</dbReference>
<feature type="binding site" evidence="8">
    <location>
        <position position="352"/>
    </location>
    <ligand>
        <name>3-phosphoshikimate</name>
        <dbReference type="ChEBI" id="CHEBI:145989"/>
    </ligand>
</feature>
<dbReference type="PROSITE" id="PS00885">
    <property type="entry name" value="EPSP_SYNTHASE_2"/>
    <property type="match status" value="1"/>
</dbReference>